<dbReference type="EMBL" id="JOJP01000001">
    <property type="protein sequence ID" value="KEI71149.1"/>
    <property type="molecule type" value="Genomic_DNA"/>
</dbReference>
<dbReference type="STRING" id="305900.GV64_10700"/>
<dbReference type="RefSeq" id="WP_033403065.1">
    <property type="nucleotide sequence ID" value="NZ_JOJP01000001.1"/>
</dbReference>
<keyword evidence="2" id="KW-1185">Reference proteome</keyword>
<name>A0A081KAH3_9GAMM</name>
<gene>
    <name evidence="1" type="ORF">GV64_10700</name>
</gene>
<dbReference type="AlphaFoldDB" id="A0A081KAH3"/>
<dbReference type="InterPro" id="IPR051698">
    <property type="entry name" value="Transposase_11-like"/>
</dbReference>
<dbReference type="PANTHER" id="PTHR30298">
    <property type="entry name" value="H REPEAT-ASSOCIATED PREDICTED TRANSPOSASE"/>
    <property type="match status" value="1"/>
</dbReference>
<evidence type="ECO:0000313" key="1">
    <source>
        <dbReference type="EMBL" id="KEI71149.1"/>
    </source>
</evidence>
<dbReference type="NCBIfam" id="NF033564">
    <property type="entry name" value="transpos_ISAs1"/>
    <property type="match status" value="1"/>
</dbReference>
<organism evidence="1 2">
    <name type="scientific">Endozoicomonas elysicola</name>
    <dbReference type="NCBI Taxonomy" id="305900"/>
    <lineage>
        <taxon>Bacteria</taxon>
        <taxon>Pseudomonadati</taxon>
        <taxon>Pseudomonadota</taxon>
        <taxon>Gammaproteobacteria</taxon>
        <taxon>Oceanospirillales</taxon>
        <taxon>Endozoicomonadaceae</taxon>
        <taxon>Endozoicomonas</taxon>
    </lineage>
</organism>
<dbReference type="eggNOG" id="COG5433">
    <property type="taxonomic scope" value="Bacteria"/>
</dbReference>
<accession>A0A081KAH3</accession>
<dbReference type="Proteomes" id="UP000027997">
    <property type="component" value="Unassembled WGS sequence"/>
</dbReference>
<comment type="caution">
    <text evidence="1">The sequence shown here is derived from an EMBL/GenBank/DDBJ whole genome shotgun (WGS) entry which is preliminary data.</text>
</comment>
<evidence type="ECO:0008006" key="3">
    <source>
        <dbReference type="Google" id="ProtNLM"/>
    </source>
</evidence>
<sequence length="109" mass="12208">MVSLTTESHHTILLRIVINIIDPKNFQHFFIEWMNVYHKITDDEIVAIDGKYASGSYNKGKNKSAIHMVSTFSAANDALVGSIKTDAKNNEVTETPELLTLLQLKAVFT</sequence>
<dbReference type="InterPro" id="IPR047647">
    <property type="entry name" value="ISAs1_transpos"/>
</dbReference>
<protein>
    <recommendedName>
        <fullName evidence="3">H repeat-associated protein N-terminal domain-containing protein</fullName>
    </recommendedName>
</protein>
<reference evidence="1 2" key="1">
    <citation type="submission" date="2014-06" db="EMBL/GenBank/DDBJ databases">
        <title>Whole Genome Sequences of Three Symbiotic Endozoicomonas Bacteria.</title>
        <authorList>
            <person name="Neave M.J."/>
            <person name="Apprill A."/>
            <person name="Voolstra C.R."/>
        </authorList>
    </citation>
    <scope>NUCLEOTIDE SEQUENCE [LARGE SCALE GENOMIC DNA]</scope>
    <source>
        <strain evidence="1 2">DSM 22380</strain>
    </source>
</reference>
<evidence type="ECO:0000313" key="2">
    <source>
        <dbReference type="Proteomes" id="UP000027997"/>
    </source>
</evidence>
<dbReference type="PANTHER" id="PTHR30298:SF0">
    <property type="entry name" value="PROTEIN YBFL-RELATED"/>
    <property type="match status" value="1"/>
</dbReference>
<proteinExistence type="predicted"/>